<feature type="region of interest" description="Disordered" evidence="9">
    <location>
        <begin position="16"/>
        <end position="46"/>
    </location>
</feature>
<keyword evidence="7" id="KW-0804">Transcription</keyword>
<dbReference type="CDD" id="cd18927">
    <property type="entry name" value="bHLHzip_TFEB"/>
    <property type="match status" value="1"/>
</dbReference>
<dbReference type="InterPro" id="IPR024098">
    <property type="entry name" value="bHLHzip_TFEB"/>
</dbReference>
<keyword evidence="6" id="KW-0010">Activator</keyword>
<feature type="region of interest" description="Disordered" evidence="9">
    <location>
        <begin position="475"/>
        <end position="495"/>
    </location>
</feature>
<name>A0A8T3D8P1_9TELE</name>
<dbReference type="PANTHER" id="PTHR45776">
    <property type="entry name" value="MIP04163P"/>
    <property type="match status" value="1"/>
</dbReference>
<evidence type="ECO:0000256" key="2">
    <source>
        <dbReference type="ARBA" id="ARBA00004496"/>
    </source>
</evidence>
<dbReference type="Proteomes" id="UP000829720">
    <property type="component" value="Unassembled WGS sequence"/>
</dbReference>
<evidence type="ECO:0000313" key="11">
    <source>
        <dbReference type="EMBL" id="KAI1892442.1"/>
    </source>
</evidence>
<protein>
    <recommendedName>
        <fullName evidence="10">BHLH domain-containing protein</fullName>
    </recommendedName>
</protein>
<dbReference type="Pfam" id="PF00010">
    <property type="entry name" value="HLH"/>
    <property type="match status" value="1"/>
</dbReference>
<evidence type="ECO:0000259" key="10">
    <source>
        <dbReference type="PROSITE" id="PS50888"/>
    </source>
</evidence>
<organism evidence="11 12">
    <name type="scientific">Albula goreensis</name>
    <dbReference type="NCBI Taxonomy" id="1534307"/>
    <lineage>
        <taxon>Eukaryota</taxon>
        <taxon>Metazoa</taxon>
        <taxon>Chordata</taxon>
        <taxon>Craniata</taxon>
        <taxon>Vertebrata</taxon>
        <taxon>Euteleostomi</taxon>
        <taxon>Actinopterygii</taxon>
        <taxon>Neopterygii</taxon>
        <taxon>Teleostei</taxon>
        <taxon>Albuliformes</taxon>
        <taxon>Albulidae</taxon>
        <taxon>Albula</taxon>
    </lineage>
</organism>
<keyword evidence="8" id="KW-0539">Nucleus</keyword>
<evidence type="ECO:0000256" key="1">
    <source>
        <dbReference type="ARBA" id="ARBA00004123"/>
    </source>
</evidence>
<dbReference type="Gene3D" id="4.10.280.10">
    <property type="entry name" value="Helix-loop-helix DNA-binding domain"/>
    <property type="match status" value="1"/>
</dbReference>
<comment type="similarity">
    <text evidence="3">Belongs to the MiT/TFE family.</text>
</comment>
<keyword evidence="5" id="KW-0238">DNA-binding</keyword>
<dbReference type="GO" id="GO:0000981">
    <property type="term" value="F:DNA-binding transcription factor activity, RNA polymerase II-specific"/>
    <property type="evidence" value="ECO:0007669"/>
    <property type="project" value="TreeGrafter"/>
</dbReference>
<dbReference type="OrthoDB" id="6242697at2759"/>
<sequence>MASRIGLRLQLMRDQLQQEEQRERRQQQQAAARQYAQHRMPAPPPTPAINAPTHYQAPMQVPVEVLRVQTHLENPTDYHIRQSQRQQLKQYLSTTYATKQTVHAVTGVQPSPPPPPLIQPASAPCPAPVPSPCMHTNQLISSTGNSAPNSPMAMLNISSSQEKEMDEVIDDIISLQSSYDDVTGYIDPVVQMPNTLPLSSSHLDVYTAPGMSGPTIAMTSNSCPANLAVKKELSDAEARAMAKERQKKDNHNLIERRRRFNINDRIKELGTMIPKTNDLDMRWNKGTILKASVDYIKRMQRDMQRTREMENNFKRMEMANKQLWLRIQELERQAQVHGLPSTSPSGLGSAELLGSLVKQETGLEDTAQAHRQLPPLPPHSHAHTQPHPQPHPHLHGHAQQQPQPLQYPAVGSSQHFDFGQTLDACEGMVGYPDPLSQLSDLSGLVGPGKKDDLSFLLMEEALSPLGGDPLLSAMSPDASVDSRRSSFSIDDCDTL</sequence>
<dbReference type="GO" id="GO:0005737">
    <property type="term" value="C:cytoplasm"/>
    <property type="evidence" value="ECO:0007669"/>
    <property type="project" value="UniProtKB-SubCell"/>
</dbReference>
<feature type="compositionally biased region" description="Basic residues" evidence="9">
    <location>
        <begin position="380"/>
        <end position="396"/>
    </location>
</feature>
<dbReference type="SUPFAM" id="SSF47459">
    <property type="entry name" value="HLH, helix-loop-helix DNA-binding domain"/>
    <property type="match status" value="1"/>
</dbReference>
<dbReference type="SMART" id="SM00353">
    <property type="entry name" value="HLH"/>
    <property type="match status" value="1"/>
</dbReference>
<feature type="compositionally biased region" description="Low complexity" evidence="9">
    <location>
        <begin position="397"/>
        <end position="406"/>
    </location>
</feature>
<feature type="domain" description="BHLH" evidence="10">
    <location>
        <begin position="246"/>
        <end position="299"/>
    </location>
</feature>
<dbReference type="GO" id="GO:0005634">
    <property type="term" value="C:nucleus"/>
    <property type="evidence" value="ECO:0007669"/>
    <property type="project" value="UniProtKB-SubCell"/>
</dbReference>
<keyword evidence="12" id="KW-1185">Reference proteome</keyword>
<dbReference type="InterPro" id="IPR011598">
    <property type="entry name" value="bHLH_dom"/>
</dbReference>
<evidence type="ECO:0000256" key="8">
    <source>
        <dbReference type="ARBA" id="ARBA00023242"/>
    </source>
</evidence>
<proteinExistence type="inferred from homology"/>
<comment type="caution">
    <text evidence="11">The sequence shown here is derived from an EMBL/GenBank/DDBJ whole genome shotgun (WGS) entry which is preliminary data.</text>
</comment>
<reference evidence="11" key="1">
    <citation type="submission" date="2021-01" db="EMBL/GenBank/DDBJ databases">
        <authorList>
            <person name="Zahm M."/>
            <person name="Roques C."/>
            <person name="Cabau C."/>
            <person name="Klopp C."/>
            <person name="Donnadieu C."/>
            <person name="Jouanno E."/>
            <person name="Lampietro C."/>
            <person name="Louis A."/>
            <person name="Herpin A."/>
            <person name="Echchiki A."/>
            <person name="Berthelot C."/>
            <person name="Parey E."/>
            <person name="Roest-Crollius H."/>
            <person name="Braasch I."/>
            <person name="Postlethwait J."/>
            <person name="Bobe J."/>
            <person name="Montfort J."/>
            <person name="Bouchez O."/>
            <person name="Begum T."/>
            <person name="Mejri S."/>
            <person name="Adams A."/>
            <person name="Chen W.-J."/>
            <person name="Guiguen Y."/>
        </authorList>
    </citation>
    <scope>NUCLEOTIDE SEQUENCE</scope>
    <source>
        <tissue evidence="11">Blood</tissue>
    </source>
</reference>
<dbReference type="GO" id="GO:0046983">
    <property type="term" value="F:protein dimerization activity"/>
    <property type="evidence" value="ECO:0007669"/>
    <property type="project" value="InterPro"/>
</dbReference>
<gene>
    <name evidence="11" type="ORF">AGOR_G00133410</name>
</gene>
<evidence type="ECO:0000256" key="7">
    <source>
        <dbReference type="ARBA" id="ARBA00023163"/>
    </source>
</evidence>
<dbReference type="PROSITE" id="PS50888">
    <property type="entry name" value="BHLH"/>
    <property type="match status" value="1"/>
</dbReference>
<dbReference type="InterPro" id="IPR021802">
    <property type="entry name" value="MiT/TFE_C"/>
</dbReference>
<evidence type="ECO:0000256" key="4">
    <source>
        <dbReference type="ARBA" id="ARBA00023015"/>
    </source>
</evidence>
<feature type="compositionally biased region" description="Low complexity" evidence="9">
    <location>
        <begin position="27"/>
        <end position="37"/>
    </location>
</feature>
<dbReference type="GO" id="GO:0006959">
    <property type="term" value="P:humoral immune response"/>
    <property type="evidence" value="ECO:0007669"/>
    <property type="project" value="InterPro"/>
</dbReference>
<dbReference type="Pfam" id="PF11851">
    <property type="entry name" value="DUF3371"/>
    <property type="match status" value="1"/>
</dbReference>
<keyword evidence="4" id="KW-0805">Transcription regulation</keyword>
<dbReference type="Pfam" id="PF15951">
    <property type="entry name" value="MITF_TFEB_C_3_N"/>
    <property type="match status" value="1"/>
</dbReference>
<dbReference type="GO" id="GO:0000978">
    <property type="term" value="F:RNA polymerase II cis-regulatory region sequence-specific DNA binding"/>
    <property type="evidence" value="ECO:0007669"/>
    <property type="project" value="InterPro"/>
</dbReference>
<dbReference type="AlphaFoldDB" id="A0A8T3D8P1"/>
<evidence type="ECO:0000256" key="6">
    <source>
        <dbReference type="ARBA" id="ARBA00023159"/>
    </source>
</evidence>
<dbReference type="PANTHER" id="PTHR45776:SF5">
    <property type="entry name" value="TRANSCRIPTION FACTOR EB"/>
    <property type="match status" value="1"/>
</dbReference>
<evidence type="ECO:0000313" key="12">
    <source>
        <dbReference type="Proteomes" id="UP000829720"/>
    </source>
</evidence>
<evidence type="ECO:0000256" key="9">
    <source>
        <dbReference type="SAM" id="MobiDB-lite"/>
    </source>
</evidence>
<dbReference type="GO" id="GO:0045893">
    <property type="term" value="P:positive regulation of DNA-templated transcription"/>
    <property type="evidence" value="ECO:0007669"/>
    <property type="project" value="InterPro"/>
</dbReference>
<dbReference type="InterPro" id="IPR031867">
    <property type="entry name" value="MiT/TFE_N"/>
</dbReference>
<dbReference type="EMBL" id="JAERUA010000012">
    <property type="protein sequence ID" value="KAI1892442.1"/>
    <property type="molecule type" value="Genomic_DNA"/>
</dbReference>
<feature type="region of interest" description="Disordered" evidence="9">
    <location>
        <begin position="370"/>
        <end position="407"/>
    </location>
</feature>
<dbReference type="FunFam" id="4.10.280.10:FF:000003">
    <property type="entry name" value="microphthalmia-associated transcription factor isoform X1"/>
    <property type="match status" value="1"/>
</dbReference>
<dbReference type="InterPro" id="IPR036638">
    <property type="entry name" value="HLH_DNA-bd_sf"/>
</dbReference>
<evidence type="ECO:0000256" key="5">
    <source>
        <dbReference type="ARBA" id="ARBA00023125"/>
    </source>
</evidence>
<comment type="subcellular location">
    <subcellularLocation>
        <location evidence="2">Cytoplasm</location>
    </subcellularLocation>
    <subcellularLocation>
        <location evidence="1">Nucleus</location>
    </subcellularLocation>
</comment>
<accession>A0A8T3D8P1</accession>
<evidence type="ECO:0000256" key="3">
    <source>
        <dbReference type="ARBA" id="ARBA00008289"/>
    </source>
</evidence>